<protein>
    <submittedName>
        <fullName evidence="4">GNAT family N-acetyltransferase</fullName>
    </submittedName>
</protein>
<dbReference type="KEGG" id="fat:DVK85_05865"/>
<evidence type="ECO:0000256" key="1">
    <source>
        <dbReference type="ARBA" id="ARBA00010613"/>
    </source>
</evidence>
<sequence length="523" mass="60017">MQIEINKVELRNLQIEDYKQLKLSMQHAYGELEQSYWQEKEIKKLLKIFPEGQLVVLVDGKVVGAALSLIIDYKKAIGSHNYETITGKYTFDTHDYEADILYGIDVFIDPEYRGLRLGRRLYDMRKELCEQLNLKSIIFAGRMPNYTAHVDEYSPKEYIEKVRLKEVHDPVLSFQISNDFHVIKLMRNYLEGDVSSKEYAVLMEWNNIYYDKSPKLINTQKSTIRLGLVQWQMRPLANVEALFEQAEFFIDAVSGYGSDFALFPELFVAPLMADFNHLSEADAIREIARYCDPIQKRFQEMAISYNINIITGSMPYLEDGNLYNVGFLCKRDGTSEMYTKIHITPNEVQYWGMKGGSEIKTFDTDCGKIGIMICYDVEFPELARLMADEGMNILFVPFLTDTQNGYTRVKHCAQARAIENECYVAIAGCVGNLPKVNNMDIQYAQTAVFTPSDFSFPSNGIKAETTPNTEMTLIVDVDIDLLKELHEYGSVRILKDRRNDLYKIKKLNQPVAATKSGSDNQTS</sequence>
<feature type="domain" description="N-acetyltransferase" evidence="3">
    <location>
        <begin position="8"/>
        <end position="208"/>
    </location>
</feature>
<dbReference type="CDD" id="cd07574">
    <property type="entry name" value="nitrilase_Rim1_like"/>
    <property type="match status" value="1"/>
</dbReference>
<dbReference type="GO" id="GO:0016747">
    <property type="term" value="F:acyltransferase activity, transferring groups other than amino-acyl groups"/>
    <property type="evidence" value="ECO:0007669"/>
    <property type="project" value="InterPro"/>
</dbReference>
<evidence type="ECO:0000259" key="3">
    <source>
        <dbReference type="PROSITE" id="PS51186"/>
    </source>
</evidence>
<dbReference type="PANTHER" id="PTHR23088">
    <property type="entry name" value="NITRILASE-RELATED"/>
    <property type="match status" value="1"/>
</dbReference>
<dbReference type="CDD" id="cd04301">
    <property type="entry name" value="NAT_SF"/>
    <property type="match status" value="1"/>
</dbReference>
<evidence type="ECO:0000313" key="4">
    <source>
        <dbReference type="EMBL" id="AXG73786.1"/>
    </source>
</evidence>
<dbReference type="EMBL" id="CP031188">
    <property type="protein sequence ID" value="AXG73786.1"/>
    <property type="molecule type" value="Genomic_DNA"/>
</dbReference>
<dbReference type="RefSeq" id="WP_114677545.1">
    <property type="nucleotide sequence ID" value="NZ_CP031188.1"/>
</dbReference>
<reference evidence="4 5" key="1">
    <citation type="submission" date="2018-07" db="EMBL/GenBank/DDBJ databases">
        <title>Complete genome sequence of Flavobacterium arcticum type strain SM1502T.</title>
        <authorList>
            <person name="Li Y."/>
            <person name="Li D.-D."/>
        </authorList>
    </citation>
    <scope>NUCLEOTIDE SEQUENCE [LARGE SCALE GENOMIC DNA]</scope>
    <source>
        <strain evidence="4 5">SM1502</strain>
    </source>
</reference>
<dbReference type="PANTHER" id="PTHR23088:SF50">
    <property type="entry name" value="HYDROLASE YHCX"/>
    <property type="match status" value="1"/>
</dbReference>
<dbReference type="Gene3D" id="3.40.630.30">
    <property type="match status" value="1"/>
</dbReference>
<dbReference type="OrthoDB" id="9811121at2"/>
<keyword evidence="4" id="KW-0808">Transferase</keyword>
<evidence type="ECO:0000313" key="5">
    <source>
        <dbReference type="Proteomes" id="UP000253951"/>
    </source>
</evidence>
<gene>
    <name evidence="4" type="ORF">DVK85_05865</name>
</gene>
<feature type="domain" description="CN hydrolase" evidence="2">
    <location>
        <begin position="224"/>
        <end position="481"/>
    </location>
</feature>
<dbReference type="PROSITE" id="PS01227">
    <property type="entry name" value="UPF0012"/>
    <property type="match status" value="1"/>
</dbReference>
<dbReference type="Pfam" id="PF00795">
    <property type="entry name" value="CN_hydrolase"/>
    <property type="match status" value="1"/>
</dbReference>
<dbReference type="Gene3D" id="3.60.110.10">
    <property type="entry name" value="Carbon-nitrogen hydrolase"/>
    <property type="match status" value="1"/>
</dbReference>
<dbReference type="InterPro" id="IPR016181">
    <property type="entry name" value="Acyl_CoA_acyltransferase"/>
</dbReference>
<comment type="similarity">
    <text evidence="1">Belongs to the carbon-nitrogen hydrolase superfamily. NIT1/NIT2 family.</text>
</comment>
<keyword evidence="5" id="KW-1185">Reference proteome</keyword>
<dbReference type="InterPro" id="IPR001110">
    <property type="entry name" value="UPF0012_CS"/>
</dbReference>
<dbReference type="InterPro" id="IPR000182">
    <property type="entry name" value="GNAT_dom"/>
</dbReference>
<dbReference type="InterPro" id="IPR036526">
    <property type="entry name" value="C-N_Hydrolase_sf"/>
</dbReference>
<name>A0A345HB26_9FLAO</name>
<dbReference type="SUPFAM" id="SSF56317">
    <property type="entry name" value="Carbon-nitrogen hydrolase"/>
    <property type="match status" value="1"/>
</dbReference>
<organism evidence="4 5">
    <name type="scientific">Flavobacterium arcticum</name>
    <dbReference type="NCBI Taxonomy" id="1784713"/>
    <lineage>
        <taxon>Bacteria</taxon>
        <taxon>Pseudomonadati</taxon>
        <taxon>Bacteroidota</taxon>
        <taxon>Flavobacteriia</taxon>
        <taxon>Flavobacteriales</taxon>
        <taxon>Flavobacteriaceae</taxon>
        <taxon>Flavobacterium</taxon>
    </lineage>
</organism>
<dbReference type="SUPFAM" id="SSF55729">
    <property type="entry name" value="Acyl-CoA N-acyltransferases (Nat)"/>
    <property type="match status" value="1"/>
</dbReference>
<dbReference type="Proteomes" id="UP000253951">
    <property type="component" value="Chromosome"/>
</dbReference>
<accession>A0A345HB26</accession>
<proteinExistence type="inferred from homology"/>
<dbReference type="AlphaFoldDB" id="A0A345HB26"/>
<dbReference type="Pfam" id="PF00583">
    <property type="entry name" value="Acetyltransf_1"/>
    <property type="match status" value="1"/>
</dbReference>
<dbReference type="PROSITE" id="PS51186">
    <property type="entry name" value="GNAT"/>
    <property type="match status" value="1"/>
</dbReference>
<evidence type="ECO:0000259" key="2">
    <source>
        <dbReference type="PROSITE" id="PS50263"/>
    </source>
</evidence>
<dbReference type="PROSITE" id="PS50263">
    <property type="entry name" value="CN_HYDROLASE"/>
    <property type="match status" value="1"/>
</dbReference>
<dbReference type="InterPro" id="IPR003010">
    <property type="entry name" value="C-N_Hydrolase"/>
</dbReference>